<proteinExistence type="predicted"/>
<feature type="region of interest" description="Disordered" evidence="1">
    <location>
        <begin position="372"/>
        <end position="411"/>
    </location>
</feature>
<dbReference type="GO" id="GO:0003713">
    <property type="term" value="F:transcription coactivator activity"/>
    <property type="evidence" value="ECO:0007669"/>
    <property type="project" value="TreeGrafter"/>
</dbReference>
<dbReference type="AlphaFoldDB" id="A0A5B7ET64"/>
<organism evidence="2 3">
    <name type="scientific">Portunus trituberculatus</name>
    <name type="common">Swimming crab</name>
    <name type="synonym">Neptunus trituberculatus</name>
    <dbReference type="NCBI Taxonomy" id="210409"/>
    <lineage>
        <taxon>Eukaryota</taxon>
        <taxon>Metazoa</taxon>
        <taxon>Ecdysozoa</taxon>
        <taxon>Arthropoda</taxon>
        <taxon>Crustacea</taxon>
        <taxon>Multicrustacea</taxon>
        <taxon>Malacostraca</taxon>
        <taxon>Eumalacostraca</taxon>
        <taxon>Eucarida</taxon>
        <taxon>Decapoda</taxon>
        <taxon>Pleocyemata</taxon>
        <taxon>Brachyura</taxon>
        <taxon>Eubrachyura</taxon>
        <taxon>Portunoidea</taxon>
        <taxon>Portunidae</taxon>
        <taxon>Portuninae</taxon>
        <taxon>Portunus</taxon>
    </lineage>
</organism>
<dbReference type="GO" id="GO:0016592">
    <property type="term" value="C:mediator complex"/>
    <property type="evidence" value="ECO:0007669"/>
    <property type="project" value="TreeGrafter"/>
</dbReference>
<feature type="region of interest" description="Disordered" evidence="1">
    <location>
        <begin position="313"/>
        <end position="356"/>
    </location>
</feature>
<feature type="compositionally biased region" description="Low complexity" evidence="1">
    <location>
        <begin position="385"/>
        <end position="399"/>
    </location>
</feature>
<dbReference type="GO" id="GO:0045944">
    <property type="term" value="P:positive regulation of transcription by RNA polymerase II"/>
    <property type="evidence" value="ECO:0007669"/>
    <property type="project" value="TreeGrafter"/>
</dbReference>
<gene>
    <name evidence="2" type="primary">kto_2</name>
    <name evidence="2" type="ORF">E2C01_029876</name>
</gene>
<feature type="compositionally biased region" description="Polar residues" evidence="1">
    <location>
        <begin position="372"/>
        <end position="384"/>
    </location>
</feature>
<reference evidence="2 3" key="1">
    <citation type="submission" date="2019-05" db="EMBL/GenBank/DDBJ databases">
        <title>Another draft genome of Portunus trituberculatus and its Hox gene families provides insights of decapod evolution.</title>
        <authorList>
            <person name="Jeong J.-H."/>
            <person name="Song I."/>
            <person name="Kim S."/>
            <person name="Choi T."/>
            <person name="Kim D."/>
            <person name="Ryu S."/>
            <person name="Kim W."/>
        </authorList>
    </citation>
    <scope>NUCLEOTIDE SEQUENCE [LARGE SCALE GENOMIC DNA]</scope>
    <source>
        <tissue evidence="2">Muscle</tissue>
    </source>
</reference>
<protein>
    <submittedName>
        <fullName evidence="2">Mediator of RNA polymerase II transcription subunit 12</fullName>
    </submittedName>
</protein>
<accession>A0A5B7ET64</accession>
<feature type="compositionally biased region" description="Basic residues" evidence="1">
    <location>
        <begin position="332"/>
        <end position="347"/>
    </location>
</feature>
<keyword evidence="3" id="KW-1185">Reference proteome</keyword>
<comment type="caution">
    <text evidence="2">The sequence shown here is derived from an EMBL/GenBank/DDBJ whole genome shotgun (WGS) entry which is preliminary data.</text>
</comment>
<dbReference type="EMBL" id="VSRR010003512">
    <property type="protein sequence ID" value="MPC36417.1"/>
    <property type="molecule type" value="Genomic_DNA"/>
</dbReference>
<dbReference type="InterPro" id="IPR051647">
    <property type="entry name" value="Mediator_comp_sub12"/>
</dbReference>
<feature type="region of interest" description="Disordered" evidence="1">
    <location>
        <begin position="105"/>
        <end position="144"/>
    </location>
</feature>
<name>A0A5B7ET64_PORTR</name>
<dbReference type="PANTHER" id="PTHR46007:SF11">
    <property type="entry name" value="MEDIATOR OF RNA POLYMERASE II TRANSCRIPTION SUBUNIT 12"/>
    <property type="match status" value="1"/>
</dbReference>
<evidence type="ECO:0000313" key="2">
    <source>
        <dbReference type="EMBL" id="MPC36417.1"/>
    </source>
</evidence>
<dbReference type="Proteomes" id="UP000324222">
    <property type="component" value="Unassembled WGS sequence"/>
</dbReference>
<sequence length="565" mass="62642">MSVKDLDEWSLRISWLDLHLMYEQQRGSPQELNTWLDNVAQAAIEVFHLNHDQDQSPMSHSLSNHRTRKPQSICLVAPLISKLPKAVQGRVLKVAGQVLESVNFGAYSGNSKPTDDETTTTEGVVTSPPPSHSQPSSVSSSNGMENVCGGRSLGHWPLASHRPFLQLVLMCLDGQDDQLSELLESLRTQLTQSLFYPKEEKPGALQVTFPEDCRSRQLMLEALSLRFALVGGLFDFITSSYSNSIITEWALLLVNLITFGVIDLTNNSELFNTVLDMLATLIHSTLMSDAPSESREENRRHYYNLVKKIKKQVKEEVKAPDTPTSDQSPRGASKRGCKNQRTRRRASRPVPTVNNMASPTMQAMTYQPTGFTGPAPNQWNTGFGQQQPPQQQQPFFNQQPLPPASGTRFSSPMSHSRVAIRQMLGQRHPGGPPAIMTGQPANPAFTNMPTGAMTGMARQGPILSIWAPASQWLPVFPYIICGGSEAAVLSTKKDRIWVPHGTLKGDDSLIPTCAYVRTLIVLCEQVLLPVRGISIKAYQCTHQIATSQEMLAEIIKRYYGMQHML</sequence>
<dbReference type="PANTHER" id="PTHR46007">
    <property type="entry name" value="MEDIATOR OF RNA POLYMERASE II TRANSCRIPTION SUBUNIT 12"/>
    <property type="match status" value="1"/>
</dbReference>
<evidence type="ECO:0000256" key="1">
    <source>
        <dbReference type="SAM" id="MobiDB-lite"/>
    </source>
</evidence>
<evidence type="ECO:0000313" key="3">
    <source>
        <dbReference type="Proteomes" id="UP000324222"/>
    </source>
</evidence>
<dbReference type="OrthoDB" id="20828at2759"/>